<keyword evidence="4" id="KW-1185">Reference proteome</keyword>
<reference evidence="3 4" key="1">
    <citation type="submission" date="2018-11" db="EMBL/GenBank/DDBJ databases">
        <title>The draft genome sequence of Amphritea balenae JAMM 1525T.</title>
        <authorList>
            <person name="Fang Z."/>
            <person name="Zhang Y."/>
            <person name="Han X."/>
        </authorList>
    </citation>
    <scope>NUCLEOTIDE SEQUENCE [LARGE SCALE GENOMIC DNA]</scope>
    <source>
        <strain evidence="3 4">JAMM 1525</strain>
    </source>
</reference>
<name>A0A3P1SWD2_9GAMM</name>
<dbReference type="PROSITE" id="PS51257">
    <property type="entry name" value="PROKAR_LIPOPROTEIN"/>
    <property type="match status" value="1"/>
</dbReference>
<feature type="domain" description="Transferrin-binding protein B C-lobe/N-lobe beta-barrel" evidence="2">
    <location>
        <begin position="188"/>
        <end position="316"/>
    </location>
</feature>
<proteinExistence type="predicted"/>
<organism evidence="3 4">
    <name type="scientific">Amphritea balenae</name>
    <dbReference type="NCBI Taxonomy" id="452629"/>
    <lineage>
        <taxon>Bacteria</taxon>
        <taxon>Pseudomonadati</taxon>
        <taxon>Pseudomonadota</taxon>
        <taxon>Gammaproteobacteria</taxon>
        <taxon>Oceanospirillales</taxon>
        <taxon>Oceanospirillaceae</taxon>
        <taxon>Amphritea</taxon>
    </lineage>
</organism>
<feature type="chain" id="PRO_5018040785" description="Transferrin-binding protein B C-lobe/N-lobe beta-barrel domain-containing protein" evidence="1">
    <location>
        <begin position="31"/>
        <end position="316"/>
    </location>
</feature>
<feature type="signal peptide" evidence="1">
    <location>
        <begin position="1"/>
        <end position="30"/>
    </location>
</feature>
<protein>
    <recommendedName>
        <fullName evidence="2">Transferrin-binding protein B C-lobe/N-lobe beta-barrel domain-containing protein</fullName>
    </recommendedName>
</protein>
<dbReference type="InterPro" id="IPR001677">
    <property type="entry name" value="TbpB_B_D"/>
</dbReference>
<dbReference type="InterPro" id="IPR011250">
    <property type="entry name" value="OMP/PagP_B-barrel"/>
</dbReference>
<dbReference type="RefSeq" id="WP_124924596.1">
    <property type="nucleotide sequence ID" value="NZ_BMOH01000001.1"/>
</dbReference>
<accession>A0A3P1SWD2</accession>
<dbReference type="Pfam" id="PF01298">
    <property type="entry name" value="TbpB_B_D"/>
    <property type="match status" value="1"/>
</dbReference>
<keyword evidence="1" id="KW-0732">Signal</keyword>
<comment type="caution">
    <text evidence="3">The sequence shown here is derived from an EMBL/GenBank/DDBJ whole genome shotgun (WGS) entry which is preliminary data.</text>
</comment>
<evidence type="ECO:0000313" key="3">
    <source>
        <dbReference type="EMBL" id="RRD01522.1"/>
    </source>
</evidence>
<dbReference type="Proteomes" id="UP000267535">
    <property type="component" value="Unassembled WGS sequence"/>
</dbReference>
<dbReference type="OrthoDB" id="6117077at2"/>
<sequence>MKYKNFSAILISISSSLALVACGGSGAGFAKPTLPFSSFPAIKADQTIVAEGISQAATVTLDTDTDLVIDVSPAILDSDTTEVTLGFDSVKDLNTLTVESASANLSWTESSGDTFLNSGVGLFISSDAFFISNPDSSQTFVLADPADPSLNWNYQTFGVWQDTSVSGTTITNHRGVASLGRVSPVSGIPTSGSATYTGLASGFFSDINGNPHLFDSTLSAQASFSARSISFTTSATTTINENTLNITSEPGLNLSGNLFYNSGSNQFSGSLSTANGYLDGTATGRFYGSNAEEIGGTFDLRGSASESMLGGFGAKR</sequence>
<dbReference type="EMBL" id="RQXV01000001">
    <property type="protein sequence ID" value="RRD01522.1"/>
    <property type="molecule type" value="Genomic_DNA"/>
</dbReference>
<dbReference type="Gene3D" id="2.40.160.90">
    <property type="match status" value="1"/>
</dbReference>
<evidence type="ECO:0000259" key="2">
    <source>
        <dbReference type="Pfam" id="PF01298"/>
    </source>
</evidence>
<evidence type="ECO:0000313" key="4">
    <source>
        <dbReference type="Proteomes" id="UP000267535"/>
    </source>
</evidence>
<evidence type="ECO:0000256" key="1">
    <source>
        <dbReference type="SAM" id="SignalP"/>
    </source>
</evidence>
<dbReference type="AlphaFoldDB" id="A0A3P1SWD2"/>
<gene>
    <name evidence="3" type="ORF">EHS89_02905</name>
</gene>
<dbReference type="SUPFAM" id="SSF56925">
    <property type="entry name" value="OMPA-like"/>
    <property type="match status" value="1"/>
</dbReference>